<proteinExistence type="inferred from homology"/>
<dbReference type="NCBIfam" id="TIGR01534">
    <property type="entry name" value="GAPDH-I"/>
    <property type="match status" value="1"/>
</dbReference>
<dbReference type="Pfam" id="PF00044">
    <property type="entry name" value="Gp_dh_N"/>
    <property type="match status" value="1"/>
</dbReference>
<dbReference type="InterPro" id="IPR020830">
    <property type="entry name" value="GlycerAld_3-P_DH_AS"/>
</dbReference>
<evidence type="ECO:0000259" key="5">
    <source>
        <dbReference type="SMART" id="SM00846"/>
    </source>
</evidence>
<dbReference type="PROSITE" id="PS00071">
    <property type="entry name" value="GAPDH"/>
    <property type="match status" value="1"/>
</dbReference>
<dbReference type="SMART" id="SM00846">
    <property type="entry name" value="Gp_dh_N"/>
    <property type="match status" value="1"/>
</dbReference>
<organism evidence="6 7">
    <name type="scientific">Candidatus Doriopsillibacter californiensis</name>
    <dbReference type="NCBI Taxonomy" id="2970740"/>
    <lineage>
        <taxon>Bacteria</taxon>
        <taxon>Pseudomonadati</taxon>
        <taxon>Pseudomonadota</taxon>
        <taxon>Gammaproteobacteria</taxon>
        <taxon>Candidatus Tethybacterales</taxon>
        <taxon>Candidatus Persebacteraceae</taxon>
        <taxon>Candidatus Doriopsillibacter</taxon>
    </lineage>
</organism>
<name>A0ABT7QLP1_9GAMM</name>
<dbReference type="EMBL" id="JANQAO010000002">
    <property type="protein sequence ID" value="MDM5147626.1"/>
    <property type="molecule type" value="Genomic_DNA"/>
</dbReference>
<gene>
    <name evidence="6" type="primary">gap</name>
    <name evidence="6" type="ORF">NQX30_04480</name>
</gene>
<evidence type="ECO:0000256" key="1">
    <source>
        <dbReference type="ARBA" id="ARBA00007406"/>
    </source>
</evidence>
<dbReference type="EC" id="1.2.1.-" evidence="4"/>
<dbReference type="CDD" id="cd18126">
    <property type="entry name" value="GAPDH_I_C"/>
    <property type="match status" value="1"/>
</dbReference>
<comment type="similarity">
    <text evidence="1 3">Belongs to the glyceraldehyde-3-phosphate dehydrogenase family.</text>
</comment>
<dbReference type="InterPro" id="IPR020828">
    <property type="entry name" value="GlycerAld_3-P_DH_NAD(P)-bd"/>
</dbReference>
<reference evidence="6" key="2">
    <citation type="journal article" date="2023" name="Microbiome">
        <title>Synthase-selected sorting approach identifies a beta-lactone synthase in a nudibranch symbiotic bacterium.</title>
        <authorList>
            <person name="Dzunkova M."/>
            <person name="La Clair J.J."/>
            <person name="Tyml T."/>
            <person name="Doud D."/>
            <person name="Schulz F."/>
            <person name="Piquer-Esteban S."/>
            <person name="Porcel Sanchis D."/>
            <person name="Osborn A."/>
            <person name="Robinson D."/>
            <person name="Louie K.B."/>
            <person name="Bowen B.P."/>
            <person name="Bowers R.M."/>
            <person name="Lee J."/>
            <person name="Arnau V."/>
            <person name="Diaz-Villanueva W."/>
            <person name="Stepanauskas R."/>
            <person name="Gosliner T."/>
            <person name="Date S.V."/>
            <person name="Northen T.R."/>
            <person name="Cheng J.F."/>
            <person name="Burkart M.D."/>
            <person name="Woyke T."/>
        </authorList>
    </citation>
    <scope>NUCLEOTIDE SEQUENCE</scope>
    <source>
        <strain evidence="6">Df01</strain>
    </source>
</reference>
<keyword evidence="2 4" id="KW-0560">Oxidoreductase</keyword>
<evidence type="ECO:0000313" key="6">
    <source>
        <dbReference type="EMBL" id="MDM5147626.1"/>
    </source>
</evidence>
<dbReference type="SUPFAM" id="SSF51735">
    <property type="entry name" value="NAD(P)-binding Rossmann-fold domains"/>
    <property type="match status" value="1"/>
</dbReference>
<protein>
    <recommendedName>
        <fullName evidence="4">Glyceraldehyde-3-phosphate dehydrogenase</fullName>
        <ecNumber evidence="4">1.2.1.-</ecNumber>
    </recommendedName>
</protein>
<sequence length="334" mass="35877">MFIRVGINGFGRIGRCVLRALVESGRDDVCISAINSRSDINIAAHLLRYDSTHGRFAASVEVSSDALLVNGNRIPYSRHTNIDDINWQATDTQLVMECSGIFTARDDAARHLQAGAQQVLISAPGKNSDATVVYGVNHSVLTEKKCAIVSAASCTTNCLAPVAQTLHNNVGIECGWMSTVHASTNDQKILDESHKDLRRARAAGESIILTKTGAAAAVGLVIPELAGKLNGVAARVPVKNVSLVDLTCLLANDTDANAINDMMRKAAANMPTGVMTVNDEPLVSSDFNHTVYSSIFDATQTQVMNKRLVKVMAWYDNEWGFACRMVDVAAVMAE</sequence>
<comment type="caution">
    <text evidence="6">The sequence shown here is derived from an EMBL/GenBank/DDBJ whole genome shotgun (WGS) entry which is preliminary data.</text>
</comment>
<reference evidence="6" key="1">
    <citation type="submission" date="2022-08" db="EMBL/GenBank/DDBJ databases">
        <authorList>
            <person name="Dzunkova M."/>
            <person name="La Clair J."/>
            <person name="Tyml T."/>
            <person name="Doud D."/>
            <person name="Schulz F."/>
            <person name="Piquer S."/>
            <person name="Porcel Sanchis D."/>
            <person name="Osborn A."/>
            <person name="Robinson D."/>
            <person name="Louie K.B."/>
            <person name="Bowen B.P."/>
            <person name="Bowers R."/>
            <person name="Lee J."/>
            <person name="Arnau Llombart V."/>
            <person name="Diaz Villanueva W."/>
            <person name="Gosliner T."/>
            <person name="Northen T."/>
            <person name="Cheng J.-F."/>
            <person name="Burkart M.D."/>
            <person name="Woyke T."/>
        </authorList>
    </citation>
    <scope>NUCLEOTIDE SEQUENCE</scope>
    <source>
        <strain evidence="6">Df01</strain>
    </source>
</reference>
<keyword evidence="7" id="KW-1185">Reference proteome</keyword>
<accession>A0ABT7QLP1</accession>
<evidence type="ECO:0000256" key="4">
    <source>
        <dbReference type="RuleBase" id="RU361160"/>
    </source>
</evidence>
<dbReference type="Pfam" id="PF02800">
    <property type="entry name" value="Gp_dh_C"/>
    <property type="match status" value="1"/>
</dbReference>
<dbReference type="PIRSF" id="PIRSF000149">
    <property type="entry name" value="GAP_DH"/>
    <property type="match status" value="1"/>
</dbReference>
<dbReference type="Gene3D" id="3.30.360.10">
    <property type="entry name" value="Dihydrodipicolinate Reductase, domain 2"/>
    <property type="match status" value="1"/>
</dbReference>
<evidence type="ECO:0000313" key="7">
    <source>
        <dbReference type="Proteomes" id="UP001168167"/>
    </source>
</evidence>
<dbReference type="Gene3D" id="3.40.50.720">
    <property type="entry name" value="NAD(P)-binding Rossmann-like Domain"/>
    <property type="match status" value="1"/>
</dbReference>
<feature type="domain" description="Glyceraldehyde 3-phosphate dehydrogenase NAD(P) binding" evidence="5">
    <location>
        <begin position="3"/>
        <end position="154"/>
    </location>
</feature>
<dbReference type="PRINTS" id="PR00078">
    <property type="entry name" value="G3PDHDRGNASE"/>
</dbReference>
<dbReference type="Proteomes" id="UP001168167">
    <property type="component" value="Unassembled WGS sequence"/>
</dbReference>
<dbReference type="InterPro" id="IPR020829">
    <property type="entry name" value="GlycerAld_3-P_DH_cat"/>
</dbReference>
<dbReference type="CDD" id="cd05214">
    <property type="entry name" value="GAPDH_I_N"/>
    <property type="match status" value="1"/>
</dbReference>
<dbReference type="InterPro" id="IPR006424">
    <property type="entry name" value="Glyceraldehyde-3-P_DH_1"/>
</dbReference>
<dbReference type="SUPFAM" id="SSF55347">
    <property type="entry name" value="Glyceraldehyde-3-phosphate dehydrogenase-like, C-terminal domain"/>
    <property type="match status" value="1"/>
</dbReference>
<evidence type="ECO:0000256" key="3">
    <source>
        <dbReference type="RuleBase" id="RU000397"/>
    </source>
</evidence>
<evidence type="ECO:0000256" key="2">
    <source>
        <dbReference type="ARBA" id="ARBA00023002"/>
    </source>
</evidence>
<dbReference type="PANTHER" id="PTHR43148">
    <property type="entry name" value="GLYCERALDEHYDE-3-PHOSPHATE DEHYDROGENASE 2"/>
    <property type="match status" value="1"/>
</dbReference>
<dbReference type="InterPro" id="IPR036291">
    <property type="entry name" value="NAD(P)-bd_dom_sf"/>
</dbReference>
<dbReference type="InterPro" id="IPR020831">
    <property type="entry name" value="GlycerAld/Erythrose_P_DH"/>
</dbReference>